<name>A0ACB8DEG9_DERSI</name>
<evidence type="ECO:0000313" key="2">
    <source>
        <dbReference type="Proteomes" id="UP000821865"/>
    </source>
</evidence>
<reference evidence="1" key="1">
    <citation type="submission" date="2020-05" db="EMBL/GenBank/DDBJ databases">
        <title>Large-scale comparative analyses of tick genomes elucidate their genetic diversity and vector capacities.</title>
        <authorList>
            <person name="Jia N."/>
            <person name="Wang J."/>
            <person name="Shi W."/>
            <person name="Du L."/>
            <person name="Sun Y."/>
            <person name="Zhan W."/>
            <person name="Jiang J."/>
            <person name="Wang Q."/>
            <person name="Zhang B."/>
            <person name="Ji P."/>
            <person name="Sakyi L.B."/>
            <person name="Cui X."/>
            <person name="Yuan T."/>
            <person name="Jiang B."/>
            <person name="Yang W."/>
            <person name="Lam T.T.-Y."/>
            <person name="Chang Q."/>
            <person name="Ding S."/>
            <person name="Wang X."/>
            <person name="Zhu J."/>
            <person name="Ruan X."/>
            <person name="Zhao L."/>
            <person name="Wei J."/>
            <person name="Que T."/>
            <person name="Du C."/>
            <person name="Cheng J."/>
            <person name="Dai P."/>
            <person name="Han X."/>
            <person name="Huang E."/>
            <person name="Gao Y."/>
            <person name="Liu J."/>
            <person name="Shao H."/>
            <person name="Ye R."/>
            <person name="Li L."/>
            <person name="Wei W."/>
            <person name="Wang X."/>
            <person name="Wang C."/>
            <person name="Yang T."/>
            <person name="Huo Q."/>
            <person name="Li W."/>
            <person name="Guo W."/>
            <person name="Chen H."/>
            <person name="Zhou L."/>
            <person name="Ni X."/>
            <person name="Tian J."/>
            <person name="Zhou Y."/>
            <person name="Sheng Y."/>
            <person name="Liu T."/>
            <person name="Pan Y."/>
            <person name="Xia L."/>
            <person name="Li J."/>
            <person name="Zhao F."/>
            <person name="Cao W."/>
        </authorList>
    </citation>
    <scope>NUCLEOTIDE SEQUENCE</scope>
    <source>
        <strain evidence="1">Dsil-2018</strain>
    </source>
</reference>
<protein>
    <submittedName>
        <fullName evidence="1">Uncharacterized protein</fullName>
    </submittedName>
</protein>
<sequence>MEDKADGESKAFTVSPESAAITEGRSLTSRLRTKSIRMRRRQRSLADKSVDTASKNVPPCPPATPAVPTSEPATTQPLTGRNEAATATKESATHIQFQAADPPMVSADSLPAAHASTSESTTSNAKVSRGRSGSKTVAFLPGTTPSSPQPPEGDVGFTIGELSAPYGLAGSQSDSPKEHMTSDVATEYPERTLAGTESTALRTTKMTVRFGSTTVREFSLATLSIVERNAPVIGTFARAVFAVILLTICIMLLMSRTTLKQPRLGSCTAPACNRAINYLESLLDDAVDPCQDLYNHVCGKWLETADEGLDFIDYAARLTLYHVNSGLLYETVSDTVVPRAVQPVAQFLKLCWHYVNSDMPSEGKEALGFAEMSQYADIGKVSNTANFLEQLVRLSLARGLVTIIGMKLLRSTNGANQLNLLPGQSIAQKMDEPMLTDEILEYIRGLVARSNFSRRLDASSIFTQDRHMQNFLSSPISKKSYKLIVLGSLSKNFSTDNWISALNSILAEDDKVGSLSTIKVHGLNTIEEILAFFLGLADYGTAYIYVQILIDAFRFDFIRRSAQRRRKSAKICLKATLDVMRQTPFVIGTEVLGWSSDREGDVSVNILRDVVTTAMAEGNIVWMTSYSKRRVRALLGSALIYAQAESLTDVPSVSVEEFNASLATDNFPAIYMRLKSKQRDALLKTPLHETEDIYTSRFMDSRVLYDSDTNAVFVPAALREEPIAYTAEVPAEYSIAILGALLGRELIRALFSGSEVKDDEWSIREFRRIRFYQDCVGALARSVFNVSLEEIHGNGSDIAQWVLAAHLAHGTLRSKLEKFERRPNWNEYWVQAQRVFFRRFCLMSCTAKEKRYKQAARIRCILPSINIPDFPYVFGCPINSSSRMSGLCNI</sequence>
<keyword evidence="2" id="KW-1185">Reference proteome</keyword>
<organism evidence="1 2">
    <name type="scientific">Dermacentor silvarum</name>
    <name type="common">Tick</name>
    <dbReference type="NCBI Taxonomy" id="543639"/>
    <lineage>
        <taxon>Eukaryota</taxon>
        <taxon>Metazoa</taxon>
        <taxon>Ecdysozoa</taxon>
        <taxon>Arthropoda</taxon>
        <taxon>Chelicerata</taxon>
        <taxon>Arachnida</taxon>
        <taxon>Acari</taxon>
        <taxon>Parasitiformes</taxon>
        <taxon>Ixodida</taxon>
        <taxon>Ixodoidea</taxon>
        <taxon>Ixodidae</taxon>
        <taxon>Rhipicephalinae</taxon>
        <taxon>Dermacentor</taxon>
    </lineage>
</organism>
<comment type="caution">
    <text evidence="1">The sequence shown here is derived from an EMBL/GenBank/DDBJ whole genome shotgun (WGS) entry which is preliminary data.</text>
</comment>
<dbReference type="Proteomes" id="UP000821865">
    <property type="component" value="Chromosome 2"/>
</dbReference>
<evidence type="ECO:0000313" key="1">
    <source>
        <dbReference type="EMBL" id="KAH7966383.1"/>
    </source>
</evidence>
<dbReference type="EMBL" id="CM023471">
    <property type="protein sequence ID" value="KAH7966383.1"/>
    <property type="molecule type" value="Genomic_DNA"/>
</dbReference>
<accession>A0ACB8DEG9</accession>
<gene>
    <name evidence="1" type="ORF">HPB49_015887</name>
</gene>
<proteinExistence type="predicted"/>